<dbReference type="AlphaFoldDB" id="E2ZC56"/>
<accession>E2ZC56</accession>
<sequence length="82" mass="9235">MLYKEYVYFQVEPSEMTLVNRITEGLDHLGVLTALDGKKGIACLRTTEDTAVEARRLLSDLPVSVRLLTYEDIVKTFGIDKA</sequence>
<comment type="caution">
    <text evidence="1">The sequence shown here is derived from an EMBL/GenBank/DDBJ whole genome shotgun (WGS) entry which is preliminary data.</text>
</comment>
<dbReference type="EMBL" id="AECS01000037">
    <property type="protein sequence ID" value="EFQ04043.1"/>
    <property type="molecule type" value="Genomic_DNA"/>
</dbReference>
<dbReference type="STRING" id="706434.HMPREF9429_01226"/>
<dbReference type="Proteomes" id="UP000003195">
    <property type="component" value="Unassembled WGS sequence"/>
</dbReference>
<keyword evidence="2" id="KW-1185">Reference proteome</keyword>
<evidence type="ECO:0000313" key="2">
    <source>
        <dbReference type="Proteomes" id="UP000003195"/>
    </source>
</evidence>
<name>E2ZC56_9FIRM</name>
<proteinExistence type="predicted"/>
<dbReference type="Pfam" id="PF16256">
    <property type="entry name" value="DUF4911"/>
    <property type="match status" value="1"/>
</dbReference>
<gene>
    <name evidence="1" type="ORF">HMPREF9429_01226</name>
</gene>
<protein>
    <recommendedName>
        <fullName evidence="3">DUF4911 domain-containing protein</fullName>
    </recommendedName>
</protein>
<organism evidence="1 2">
    <name type="scientific">Megasphaera micronuciformis F0359</name>
    <dbReference type="NCBI Taxonomy" id="706434"/>
    <lineage>
        <taxon>Bacteria</taxon>
        <taxon>Bacillati</taxon>
        <taxon>Bacillota</taxon>
        <taxon>Negativicutes</taxon>
        <taxon>Veillonellales</taxon>
        <taxon>Veillonellaceae</taxon>
        <taxon>Megasphaera</taxon>
    </lineage>
</organism>
<dbReference type="HOGENOM" id="CLU_190608_1_0_9"/>
<dbReference type="InterPro" id="IPR032587">
    <property type="entry name" value="DUF4911"/>
</dbReference>
<evidence type="ECO:0008006" key="3">
    <source>
        <dbReference type="Google" id="ProtNLM"/>
    </source>
</evidence>
<evidence type="ECO:0000313" key="1">
    <source>
        <dbReference type="EMBL" id="EFQ04043.1"/>
    </source>
</evidence>
<dbReference type="OrthoDB" id="2084209at2"/>
<reference evidence="1 2" key="1">
    <citation type="submission" date="2010-08" db="EMBL/GenBank/DDBJ databases">
        <authorList>
            <person name="Weinstock G."/>
            <person name="Sodergren E."/>
            <person name="Clifton S."/>
            <person name="Fulton L."/>
            <person name="Fulton B."/>
            <person name="Courtney L."/>
            <person name="Fronick C."/>
            <person name="Harrison M."/>
            <person name="Strong C."/>
            <person name="Farmer C."/>
            <person name="Delahaunty K."/>
            <person name="Markovic C."/>
            <person name="Hall O."/>
            <person name="Minx P."/>
            <person name="Tomlinson C."/>
            <person name="Mitreva M."/>
            <person name="Hou S."/>
            <person name="Chen J."/>
            <person name="Wollam A."/>
            <person name="Pepin K.H."/>
            <person name="Johnson M."/>
            <person name="Bhonagiri V."/>
            <person name="Zhang X."/>
            <person name="Suruliraj S."/>
            <person name="Warren W."/>
            <person name="Chinwalla A."/>
            <person name="Mardis E.R."/>
            <person name="Wilson R.K."/>
        </authorList>
    </citation>
    <scope>NUCLEOTIDE SEQUENCE [LARGE SCALE GENOMIC DNA]</scope>
    <source>
        <strain evidence="1 2">F0359</strain>
    </source>
</reference>